<organism evidence="1 2">
    <name type="scientific">Piptocephalis cylindrospora</name>
    <dbReference type="NCBI Taxonomy" id="1907219"/>
    <lineage>
        <taxon>Eukaryota</taxon>
        <taxon>Fungi</taxon>
        <taxon>Fungi incertae sedis</taxon>
        <taxon>Zoopagomycota</taxon>
        <taxon>Zoopagomycotina</taxon>
        <taxon>Zoopagomycetes</taxon>
        <taxon>Zoopagales</taxon>
        <taxon>Piptocephalidaceae</taxon>
        <taxon>Piptocephalis</taxon>
    </lineage>
</organism>
<dbReference type="OrthoDB" id="185373at2759"/>
<dbReference type="Gene3D" id="1.25.40.10">
    <property type="entry name" value="Tetratricopeptide repeat domain"/>
    <property type="match status" value="1"/>
</dbReference>
<evidence type="ECO:0000313" key="1">
    <source>
        <dbReference type="EMBL" id="RKP12476.1"/>
    </source>
</evidence>
<dbReference type="AlphaFoldDB" id="A0A4P9Y0Y0"/>
<reference evidence="2" key="1">
    <citation type="journal article" date="2018" name="Nat. Microbiol.">
        <title>Leveraging single-cell genomics to expand the fungal tree of life.</title>
        <authorList>
            <person name="Ahrendt S.R."/>
            <person name="Quandt C.A."/>
            <person name="Ciobanu D."/>
            <person name="Clum A."/>
            <person name="Salamov A."/>
            <person name="Andreopoulos B."/>
            <person name="Cheng J.F."/>
            <person name="Woyke T."/>
            <person name="Pelin A."/>
            <person name="Henrissat B."/>
            <person name="Reynolds N.K."/>
            <person name="Benny G.L."/>
            <person name="Smith M.E."/>
            <person name="James T.Y."/>
            <person name="Grigoriev I.V."/>
        </authorList>
    </citation>
    <scope>NUCLEOTIDE SEQUENCE [LARGE SCALE GENOMIC DNA]</scope>
</reference>
<sequence>MTTRLRLDAGVEMDAQLGTTLLDAHGWVQEISELLVTWDWLRESGFARDPASLSVLLDACGRNGLYGKARNVWTALVEAPTGKETGVCLEELGSHWKEEELLTPRTLNAYVECMARCRDFDEALHVLQRVMGPSGTLGPAIKPEEEKTFRHTLAKLYTRVRRHRGNAGSRALEEWSHPLFLFVLVYPTVSTATTCLATALPSALTFN</sequence>
<dbReference type="EMBL" id="KZ988317">
    <property type="protein sequence ID" value="RKP12476.1"/>
    <property type="molecule type" value="Genomic_DNA"/>
</dbReference>
<proteinExistence type="predicted"/>
<gene>
    <name evidence="1" type="ORF">BJ684DRAFT_20985</name>
</gene>
<accession>A0A4P9Y0Y0</accession>
<protein>
    <submittedName>
        <fullName evidence="1">Uncharacterized protein</fullName>
    </submittedName>
</protein>
<dbReference type="InterPro" id="IPR011990">
    <property type="entry name" value="TPR-like_helical_dom_sf"/>
</dbReference>
<name>A0A4P9Y0Y0_9FUNG</name>
<evidence type="ECO:0000313" key="2">
    <source>
        <dbReference type="Proteomes" id="UP000267251"/>
    </source>
</evidence>
<keyword evidence="2" id="KW-1185">Reference proteome</keyword>
<dbReference type="Proteomes" id="UP000267251">
    <property type="component" value="Unassembled WGS sequence"/>
</dbReference>